<feature type="region of interest" description="Disordered" evidence="2">
    <location>
        <begin position="814"/>
        <end position="886"/>
    </location>
</feature>
<feature type="coiled-coil region" evidence="1">
    <location>
        <begin position="508"/>
        <end position="602"/>
    </location>
</feature>
<evidence type="ECO:0000256" key="2">
    <source>
        <dbReference type="SAM" id="MobiDB-lite"/>
    </source>
</evidence>
<dbReference type="Proteomes" id="UP000001070">
    <property type="component" value="Unassembled WGS sequence"/>
</dbReference>
<feature type="compositionally biased region" description="Low complexity" evidence="2">
    <location>
        <begin position="268"/>
        <end position="282"/>
    </location>
</feature>
<keyword evidence="3" id="KW-0472">Membrane</keyword>
<feature type="compositionally biased region" description="Polar residues" evidence="2">
    <location>
        <begin position="872"/>
        <end position="883"/>
    </location>
</feature>
<dbReference type="PhylomeDB" id="B4JH05"/>
<reference evidence="4 5" key="1">
    <citation type="journal article" date="2007" name="Nature">
        <title>Evolution of genes and genomes on the Drosophila phylogeny.</title>
        <authorList>
            <consortium name="Drosophila 12 Genomes Consortium"/>
            <person name="Clark A.G."/>
            <person name="Eisen M.B."/>
            <person name="Smith D.R."/>
            <person name="Bergman C.M."/>
            <person name="Oliver B."/>
            <person name="Markow T.A."/>
            <person name="Kaufman T.C."/>
            <person name="Kellis M."/>
            <person name="Gelbart W."/>
            <person name="Iyer V.N."/>
            <person name="Pollard D.A."/>
            <person name="Sackton T.B."/>
            <person name="Larracuente A.M."/>
            <person name="Singh N.D."/>
            <person name="Abad J.P."/>
            <person name="Abt D.N."/>
            <person name="Adryan B."/>
            <person name="Aguade M."/>
            <person name="Akashi H."/>
            <person name="Anderson W.W."/>
            <person name="Aquadro C.F."/>
            <person name="Ardell D.H."/>
            <person name="Arguello R."/>
            <person name="Artieri C.G."/>
            <person name="Barbash D.A."/>
            <person name="Barker D."/>
            <person name="Barsanti P."/>
            <person name="Batterham P."/>
            <person name="Batzoglou S."/>
            <person name="Begun D."/>
            <person name="Bhutkar A."/>
            <person name="Blanco E."/>
            <person name="Bosak S.A."/>
            <person name="Bradley R.K."/>
            <person name="Brand A.D."/>
            <person name="Brent M.R."/>
            <person name="Brooks A.N."/>
            <person name="Brown R.H."/>
            <person name="Butlin R.K."/>
            <person name="Caggese C."/>
            <person name="Calvi B.R."/>
            <person name="Bernardo de Carvalho A."/>
            <person name="Caspi A."/>
            <person name="Castrezana S."/>
            <person name="Celniker S.E."/>
            <person name="Chang J.L."/>
            <person name="Chapple C."/>
            <person name="Chatterji S."/>
            <person name="Chinwalla A."/>
            <person name="Civetta A."/>
            <person name="Clifton S.W."/>
            <person name="Comeron J.M."/>
            <person name="Costello J.C."/>
            <person name="Coyne J.A."/>
            <person name="Daub J."/>
            <person name="David R.G."/>
            <person name="Delcher A.L."/>
            <person name="Delehaunty K."/>
            <person name="Do C.B."/>
            <person name="Ebling H."/>
            <person name="Edwards K."/>
            <person name="Eickbush T."/>
            <person name="Evans J.D."/>
            <person name="Filipski A."/>
            <person name="Findeiss S."/>
            <person name="Freyhult E."/>
            <person name="Fulton L."/>
            <person name="Fulton R."/>
            <person name="Garcia A.C."/>
            <person name="Gardiner A."/>
            <person name="Garfield D.A."/>
            <person name="Garvin B.E."/>
            <person name="Gibson G."/>
            <person name="Gilbert D."/>
            <person name="Gnerre S."/>
            <person name="Godfrey J."/>
            <person name="Good R."/>
            <person name="Gotea V."/>
            <person name="Gravely B."/>
            <person name="Greenberg A.J."/>
            <person name="Griffiths-Jones S."/>
            <person name="Gross S."/>
            <person name="Guigo R."/>
            <person name="Gustafson E.A."/>
            <person name="Haerty W."/>
            <person name="Hahn M.W."/>
            <person name="Halligan D.L."/>
            <person name="Halpern A.L."/>
            <person name="Halter G.M."/>
            <person name="Han M.V."/>
            <person name="Heger A."/>
            <person name="Hillier L."/>
            <person name="Hinrichs A.S."/>
            <person name="Holmes I."/>
            <person name="Hoskins R.A."/>
            <person name="Hubisz M.J."/>
            <person name="Hultmark D."/>
            <person name="Huntley M.A."/>
            <person name="Jaffe D.B."/>
            <person name="Jagadeeshan S."/>
            <person name="Jeck W.R."/>
            <person name="Johnson J."/>
            <person name="Jones C.D."/>
            <person name="Jordan W.C."/>
            <person name="Karpen G.H."/>
            <person name="Kataoka E."/>
            <person name="Keightley P.D."/>
            <person name="Kheradpour P."/>
            <person name="Kirkness E.F."/>
            <person name="Koerich L.B."/>
            <person name="Kristiansen K."/>
            <person name="Kudrna D."/>
            <person name="Kulathinal R.J."/>
            <person name="Kumar S."/>
            <person name="Kwok R."/>
            <person name="Lander E."/>
            <person name="Langley C.H."/>
            <person name="Lapoint R."/>
            <person name="Lazzaro B.P."/>
            <person name="Lee S.J."/>
            <person name="Levesque L."/>
            <person name="Li R."/>
            <person name="Lin C.F."/>
            <person name="Lin M.F."/>
            <person name="Lindblad-Toh K."/>
            <person name="Llopart A."/>
            <person name="Long M."/>
            <person name="Low L."/>
            <person name="Lozovsky E."/>
            <person name="Lu J."/>
            <person name="Luo M."/>
            <person name="Machado C.A."/>
            <person name="Makalowski W."/>
            <person name="Marzo M."/>
            <person name="Matsuda M."/>
            <person name="Matzkin L."/>
            <person name="McAllister B."/>
            <person name="McBride C.S."/>
            <person name="McKernan B."/>
            <person name="McKernan K."/>
            <person name="Mendez-Lago M."/>
            <person name="Minx P."/>
            <person name="Mollenhauer M.U."/>
            <person name="Montooth K."/>
            <person name="Mount S.M."/>
            <person name="Mu X."/>
            <person name="Myers E."/>
            <person name="Negre B."/>
            <person name="Newfeld S."/>
            <person name="Nielsen R."/>
            <person name="Noor M.A."/>
            <person name="O'Grady P."/>
            <person name="Pachter L."/>
            <person name="Papaceit M."/>
            <person name="Parisi M.J."/>
            <person name="Parisi M."/>
            <person name="Parts L."/>
            <person name="Pedersen J.S."/>
            <person name="Pesole G."/>
            <person name="Phillippy A.M."/>
            <person name="Ponting C.P."/>
            <person name="Pop M."/>
            <person name="Porcelli D."/>
            <person name="Powell J.R."/>
            <person name="Prohaska S."/>
            <person name="Pruitt K."/>
            <person name="Puig M."/>
            <person name="Quesneville H."/>
            <person name="Ram K.R."/>
            <person name="Rand D."/>
            <person name="Rasmussen M.D."/>
            <person name="Reed L.K."/>
            <person name="Reenan R."/>
            <person name="Reily A."/>
            <person name="Remington K.A."/>
            <person name="Rieger T.T."/>
            <person name="Ritchie M.G."/>
            <person name="Robin C."/>
            <person name="Rogers Y.H."/>
            <person name="Rohde C."/>
            <person name="Rozas J."/>
            <person name="Rubenfield M.J."/>
            <person name="Ruiz A."/>
            <person name="Russo S."/>
            <person name="Salzberg S.L."/>
            <person name="Sanchez-Gracia A."/>
            <person name="Saranga D.J."/>
            <person name="Sato H."/>
            <person name="Schaeffer S.W."/>
            <person name="Schatz M.C."/>
            <person name="Schlenke T."/>
            <person name="Schwartz R."/>
            <person name="Segarra C."/>
            <person name="Singh R.S."/>
            <person name="Sirot L."/>
            <person name="Sirota M."/>
            <person name="Sisneros N.B."/>
            <person name="Smith C.D."/>
            <person name="Smith T.F."/>
            <person name="Spieth J."/>
            <person name="Stage D.E."/>
            <person name="Stark A."/>
            <person name="Stephan W."/>
            <person name="Strausberg R.L."/>
            <person name="Strempel S."/>
            <person name="Sturgill D."/>
            <person name="Sutton G."/>
            <person name="Sutton G.G."/>
            <person name="Tao W."/>
            <person name="Teichmann S."/>
            <person name="Tobari Y.N."/>
            <person name="Tomimura Y."/>
            <person name="Tsolas J.M."/>
            <person name="Valente V.L."/>
            <person name="Venter E."/>
            <person name="Venter J.C."/>
            <person name="Vicario S."/>
            <person name="Vieira F.G."/>
            <person name="Vilella A.J."/>
            <person name="Villasante A."/>
            <person name="Walenz B."/>
            <person name="Wang J."/>
            <person name="Wasserman M."/>
            <person name="Watts T."/>
            <person name="Wilson D."/>
            <person name="Wilson R.K."/>
            <person name="Wing R.A."/>
            <person name="Wolfner M.F."/>
            <person name="Wong A."/>
            <person name="Wong G.K."/>
            <person name="Wu C.I."/>
            <person name="Wu G."/>
            <person name="Yamamoto D."/>
            <person name="Yang H.P."/>
            <person name="Yang S.P."/>
            <person name="Yorke J.A."/>
            <person name="Yoshida K."/>
            <person name="Zdobnov E."/>
            <person name="Zhang P."/>
            <person name="Zhang Y."/>
            <person name="Zimin A.V."/>
            <person name="Baldwin J."/>
            <person name="Abdouelleil A."/>
            <person name="Abdulkadir J."/>
            <person name="Abebe A."/>
            <person name="Abera B."/>
            <person name="Abreu J."/>
            <person name="Acer S.C."/>
            <person name="Aftuck L."/>
            <person name="Alexander A."/>
            <person name="An P."/>
            <person name="Anderson E."/>
            <person name="Anderson S."/>
            <person name="Arachi H."/>
            <person name="Azer M."/>
            <person name="Bachantsang P."/>
            <person name="Barry A."/>
            <person name="Bayul T."/>
            <person name="Berlin A."/>
            <person name="Bessette D."/>
            <person name="Bloom T."/>
            <person name="Blye J."/>
            <person name="Boguslavskiy L."/>
            <person name="Bonnet C."/>
            <person name="Boukhgalter B."/>
            <person name="Bourzgui I."/>
            <person name="Brown A."/>
            <person name="Cahill P."/>
            <person name="Channer S."/>
            <person name="Cheshatsang Y."/>
            <person name="Chuda L."/>
            <person name="Citroen M."/>
            <person name="Collymore A."/>
            <person name="Cooke P."/>
            <person name="Costello M."/>
            <person name="D'Aco K."/>
            <person name="Daza R."/>
            <person name="De Haan G."/>
            <person name="DeGray S."/>
            <person name="DeMaso C."/>
            <person name="Dhargay N."/>
            <person name="Dooley K."/>
            <person name="Dooley E."/>
            <person name="Doricent M."/>
            <person name="Dorje P."/>
            <person name="Dorjee K."/>
            <person name="Dupes A."/>
            <person name="Elong R."/>
            <person name="Falk J."/>
            <person name="Farina A."/>
            <person name="Faro S."/>
            <person name="Ferguson D."/>
            <person name="Fisher S."/>
            <person name="Foley C.D."/>
            <person name="Franke A."/>
            <person name="Friedrich D."/>
            <person name="Gadbois L."/>
            <person name="Gearin G."/>
            <person name="Gearin C.R."/>
            <person name="Giannoukos G."/>
            <person name="Goode T."/>
            <person name="Graham J."/>
            <person name="Grandbois E."/>
            <person name="Grewal S."/>
            <person name="Gyaltsen K."/>
            <person name="Hafez N."/>
            <person name="Hagos B."/>
            <person name="Hall J."/>
            <person name="Henson C."/>
            <person name="Hollinger A."/>
            <person name="Honan T."/>
            <person name="Huard M.D."/>
            <person name="Hughes L."/>
            <person name="Hurhula B."/>
            <person name="Husby M.E."/>
            <person name="Kamat A."/>
            <person name="Kanga B."/>
            <person name="Kashin S."/>
            <person name="Khazanovich D."/>
            <person name="Kisner P."/>
            <person name="Lance K."/>
            <person name="Lara M."/>
            <person name="Lee W."/>
            <person name="Lennon N."/>
            <person name="Letendre F."/>
            <person name="LeVine R."/>
            <person name="Lipovsky A."/>
            <person name="Liu X."/>
            <person name="Liu J."/>
            <person name="Liu S."/>
            <person name="Lokyitsang T."/>
            <person name="Lokyitsang Y."/>
            <person name="Lubonja R."/>
            <person name="Lui A."/>
            <person name="MacDonald P."/>
            <person name="Magnisalis V."/>
            <person name="Maru K."/>
            <person name="Matthews C."/>
            <person name="McCusker W."/>
            <person name="McDonough S."/>
            <person name="Mehta T."/>
            <person name="Meldrim J."/>
            <person name="Meneus L."/>
            <person name="Mihai O."/>
            <person name="Mihalev A."/>
            <person name="Mihova T."/>
            <person name="Mittelman R."/>
            <person name="Mlenga V."/>
            <person name="Montmayeur A."/>
            <person name="Mulrain L."/>
            <person name="Navidi A."/>
            <person name="Naylor J."/>
            <person name="Negash T."/>
            <person name="Nguyen T."/>
            <person name="Nguyen N."/>
            <person name="Nicol R."/>
            <person name="Norbu C."/>
            <person name="Norbu N."/>
            <person name="Novod N."/>
            <person name="O'Neill B."/>
            <person name="Osman S."/>
            <person name="Markiewicz E."/>
            <person name="Oyono O.L."/>
            <person name="Patti C."/>
            <person name="Phunkhang P."/>
            <person name="Pierre F."/>
            <person name="Priest M."/>
            <person name="Raghuraman S."/>
            <person name="Rege F."/>
            <person name="Reyes R."/>
            <person name="Rise C."/>
            <person name="Rogov P."/>
            <person name="Ross K."/>
            <person name="Ryan E."/>
            <person name="Settipalli S."/>
            <person name="Shea T."/>
            <person name="Sherpa N."/>
            <person name="Shi L."/>
            <person name="Shih D."/>
            <person name="Sparrow T."/>
            <person name="Spaulding J."/>
            <person name="Stalker J."/>
            <person name="Stange-Thomann N."/>
            <person name="Stavropoulos S."/>
            <person name="Stone C."/>
            <person name="Strader C."/>
            <person name="Tesfaye S."/>
            <person name="Thomson T."/>
            <person name="Thoulutsang Y."/>
            <person name="Thoulutsang D."/>
            <person name="Topham K."/>
            <person name="Topping I."/>
            <person name="Tsamla T."/>
            <person name="Vassiliev H."/>
            <person name="Vo A."/>
            <person name="Wangchuk T."/>
            <person name="Wangdi T."/>
            <person name="Weiand M."/>
            <person name="Wilkinson J."/>
            <person name="Wilson A."/>
            <person name="Yadav S."/>
            <person name="Young G."/>
            <person name="Yu Q."/>
            <person name="Zembek L."/>
            <person name="Zhong D."/>
            <person name="Zimmer A."/>
            <person name="Zwirko Z."/>
            <person name="Jaffe D.B."/>
            <person name="Alvarez P."/>
            <person name="Brockman W."/>
            <person name="Butler J."/>
            <person name="Chin C."/>
            <person name="Gnerre S."/>
            <person name="Grabherr M."/>
            <person name="Kleber M."/>
            <person name="Mauceli E."/>
            <person name="MacCallum I."/>
        </authorList>
    </citation>
    <scope>NUCLEOTIDE SEQUENCE [LARGE SCALE GENOMIC DNA]</scope>
    <source>
        <strain evidence="5">Tucson 15287-2541.00</strain>
    </source>
</reference>
<keyword evidence="5" id="KW-1185">Reference proteome</keyword>
<feature type="compositionally biased region" description="Polar residues" evidence="2">
    <location>
        <begin position="47"/>
        <end position="59"/>
    </location>
</feature>
<evidence type="ECO:0000313" key="4">
    <source>
        <dbReference type="EMBL" id="EDV93783.1"/>
    </source>
</evidence>
<feature type="compositionally biased region" description="Low complexity" evidence="2">
    <location>
        <begin position="231"/>
        <end position="244"/>
    </location>
</feature>
<dbReference type="AlphaFoldDB" id="B4JH05"/>
<dbReference type="OrthoDB" id="5875463at2759"/>
<feature type="compositionally biased region" description="Low complexity" evidence="2">
    <location>
        <begin position="152"/>
        <end position="166"/>
    </location>
</feature>
<feature type="compositionally biased region" description="Low complexity" evidence="2">
    <location>
        <begin position="297"/>
        <end position="306"/>
    </location>
</feature>
<dbReference type="PANTHER" id="PTHR18939:SF4">
    <property type="entry name" value="RIBOSOME-BINDING PROTEIN 1"/>
    <property type="match status" value="1"/>
</dbReference>
<protein>
    <submittedName>
        <fullName evidence="4">GH19521</fullName>
    </submittedName>
</protein>
<feature type="region of interest" description="Disordered" evidence="2">
    <location>
        <begin position="47"/>
        <end position="188"/>
    </location>
</feature>
<feature type="region of interest" description="Disordered" evidence="2">
    <location>
        <begin position="268"/>
        <end position="311"/>
    </location>
</feature>
<dbReference type="PANTHER" id="PTHR18939">
    <property type="entry name" value="RIBOSOME BINDING PROTEIN-1"/>
    <property type="match status" value="1"/>
</dbReference>
<feature type="transmembrane region" description="Helical" evidence="3">
    <location>
        <begin position="6"/>
        <end position="23"/>
    </location>
</feature>
<evidence type="ECO:0000313" key="5">
    <source>
        <dbReference type="Proteomes" id="UP000001070"/>
    </source>
</evidence>
<dbReference type="STRING" id="7222.B4JH05"/>
<dbReference type="HOGENOM" id="CLU_016436_0_0_1"/>
<feature type="compositionally biased region" description="Basic residues" evidence="2">
    <location>
        <begin position="61"/>
        <end position="75"/>
    </location>
</feature>
<name>B4JH05_DROGR</name>
<keyword evidence="3" id="KW-0812">Transmembrane</keyword>
<keyword evidence="1" id="KW-0175">Coiled coil</keyword>
<dbReference type="OMA" id="HWRGIVD"/>
<feature type="region of interest" description="Disordered" evidence="2">
    <location>
        <begin position="226"/>
        <end position="252"/>
    </location>
</feature>
<dbReference type="FunCoup" id="B4JH05">
    <property type="interactions" value="285"/>
</dbReference>
<dbReference type="InterPro" id="IPR040248">
    <property type="entry name" value="RRBP1"/>
</dbReference>
<dbReference type="eggNOG" id="ENOG502S0NC">
    <property type="taxonomic scope" value="Eukaryota"/>
</dbReference>
<gene>
    <name evidence="4" type="primary">Dgri\GH19521</name>
    <name evidence="4" type="ORF">Dgri_GH19521</name>
</gene>
<feature type="compositionally biased region" description="Low complexity" evidence="2">
    <location>
        <begin position="814"/>
        <end position="871"/>
    </location>
</feature>
<accession>B4JH05</accession>
<dbReference type="SMR" id="B4JH05"/>
<evidence type="ECO:0000256" key="1">
    <source>
        <dbReference type="SAM" id="Coils"/>
    </source>
</evidence>
<dbReference type="InParanoid" id="B4JH05"/>
<feature type="coiled-coil region" evidence="1">
    <location>
        <begin position="649"/>
        <end position="690"/>
    </location>
</feature>
<feature type="compositionally biased region" description="Low complexity" evidence="2">
    <location>
        <begin position="700"/>
        <end position="744"/>
    </location>
</feature>
<feature type="coiled-coil region" evidence="1">
    <location>
        <begin position="377"/>
        <end position="461"/>
    </location>
</feature>
<feature type="region of interest" description="Disordered" evidence="2">
    <location>
        <begin position="700"/>
        <end position="765"/>
    </location>
</feature>
<sequence>MDFHILIVIGCVFGASLLSFLFINKIFRRKTFEEVVAEKRAMSANLYAQNKSAGSNPASQRKPKKKELKREKKQRQREQQKDNASQEDQDDFSDGGHSEEQGSVQLEEESSQPGLSKQHVEFEPDPEVMNDHHHHQQQQQRRPSNAEKENHPSNNNNNNNNNNISGKKNKKDKRNGAGGAKSAPVVGILVNKNDVIAVRQTPVDETPVLNNFEVRVPKDVVELKKQEHNNNSKQQQQQQAQKRNGGPAKKEKPTLISAALEQAVEVPHVPKQAAAPKQQQHQTSGGSPKQVQHKQAKQQQQQQPGNKRQKDTMLTAKDLVQALDKLAEHQTIGVSALMNVFARAELNRSEIQILIDYLLNKQQDMPANHGEWSDDICQKLKRQLEEKEKLLAEEQEASSGIQAKLRELRQEINTERAQIHSRSQAYNEKLLGKDQELTALNQELASANEKLALERQQFQAKLMCEKQLRVDMLPQLQRLQQDLAHKEKIIADMTSFVNAEAHAETELIQQQAQQIMTLEQQRDELEARLNNSVFELEQRKQLETENSELKVELRNLNNALESAGADLTHSQSELARVRNTELQELRQQTVSLEASNVSLNKQLSKANSHAVQVSALQSEQAQAQSETLIALQAKLRTLNDAQATQRQQTSALHTQLEEAQQRAEQLQHKEQQLQLELHEQREKNNDVRMKNWKLIEALQNAEATRTTTRTAKTKTNTAQTTSLGQQHNQLQEQQQQLQQQQQQQKATAAANGGGELRAAATTGSIKAEQQRIRELYQRLYPDAVKAHAATALNASFDEWLEQVLLTHIKQQQQQQPAAAISSSNKSTQSNNNSSSSSSDHNSTSSSSSTHNNISSNNSNSNSKSFSSSSGSAVEQQELHTQNLKLRKRNDELTQLVTKTSNTLVDLEQRAREQDEHWRGIVSQKEQLISKLQQHHASNGEQDI</sequence>
<evidence type="ECO:0000256" key="3">
    <source>
        <dbReference type="SAM" id="Phobius"/>
    </source>
</evidence>
<keyword evidence="3" id="KW-1133">Transmembrane helix</keyword>
<proteinExistence type="predicted"/>
<dbReference type="GO" id="GO:0005789">
    <property type="term" value="C:endoplasmic reticulum membrane"/>
    <property type="evidence" value="ECO:0007669"/>
    <property type="project" value="TreeGrafter"/>
</dbReference>
<organism evidence="5">
    <name type="scientific">Drosophila grimshawi</name>
    <name type="common">Hawaiian fruit fly</name>
    <name type="synonym">Idiomyia grimshawi</name>
    <dbReference type="NCBI Taxonomy" id="7222"/>
    <lineage>
        <taxon>Eukaryota</taxon>
        <taxon>Metazoa</taxon>
        <taxon>Ecdysozoa</taxon>
        <taxon>Arthropoda</taxon>
        <taxon>Hexapoda</taxon>
        <taxon>Insecta</taxon>
        <taxon>Pterygota</taxon>
        <taxon>Neoptera</taxon>
        <taxon>Endopterygota</taxon>
        <taxon>Diptera</taxon>
        <taxon>Brachycera</taxon>
        <taxon>Muscomorpha</taxon>
        <taxon>Ephydroidea</taxon>
        <taxon>Drosophilidae</taxon>
        <taxon>Drosophila</taxon>
        <taxon>Hawaiian Drosophila</taxon>
    </lineage>
</organism>
<dbReference type="EMBL" id="CH916369">
    <property type="protein sequence ID" value="EDV93783.1"/>
    <property type="molecule type" value="Genomic_DNA"/>
</dbReference>
<dbReference type="KEGG" id="dgr:6563947"/>